<keyword evidence="3" id="KW-1185">Reference proteome</keyword>
<dbReference type="AlphaFoldDB" id="A0A6M5YKE6"/>
<dbReference type="EMBL" id="CP053452">
    <property type="protein sequence ID" value="QJW94549.1"/>
    <property type="molecule type" value="Genomic_DNA"/>
</dbReference>
<accession>A0A6M5YKE6</accession>
<organism evidence="2 3">
    <name type="scientific">Frigoriglobus tundricola</name>
    <dbReference type="NCBI Taxonomy" id="2774151"/>
    <lineage>
        <taxon>Bacteria</taxon>
        <taxon>Pseudomonadati</taxon>
        <taxon>Planctomycetota</taxon>
        <taxon>Planctomycetia</taxon>
        <taxon>Gemmatales</taxon>
        <taxon>Gemmataceae</taxon>
        <taxon>Frigoriglobus</taxon>
    </lineage>
</organism>
<proteinExistence type="predicted"/>
<dbReference type="Proteomes" id="UP000503447">
    <property type="component" value="Chromosome"/>
</dbReference>
<evidence type="ECO:0000256" key="1">
    <source>
        <dbReference type="SAM" id="SignalP"/>
    </source>
</evidence>
<dbReference type="RefSeq" id="WP_171468853.1">
    <property type="nucleotide sequence ID" value="NZ_CP053452.2"/>
</dbReference>
<evidence type="ECO:0000313" key="2">
    <source>
        <dbReference type="EMBL" id="QJW94549.1"/>
    </source>
</evidence>
<sequence>MTRRNQLKKKLKKMIPAATVSLTVFPFAAWAPAAHAFFPPVWPVSPPTVVVTPPIDPPPVVVPPISPPPFAPPPPPPVIVVPPYSPPPITVPPVSPPCHCQCTTPEPATLVSGLIGLATVAGYGLKRRGQKDAPKAE</sequence>
<evidence type="ECO:0008006" key="4">
    <source>
        <dbReference type="Google" id="ProtNLM"/>
    </source>
</evidence>
<feature type="chain" id="PRO_5027016026" description="PEP-CTERM protein-sorting domain-containing protein" evidence="1">
    <location>
        <begin position="37"/>
        <end position="137"/>
    </location>
</feature>
<dbReference type="KEGG" id="ftj:FTUN_2070"/>
<reference evidence="3" key="1">
    <citation type="submission" date="2020-05" db="EMBL/GenBank/DDBJ databases">
        <title>Frigoriglobus tundricola gen. nov., sp. nov., a psychrotolerant cellulolytic planctomycete of the family Gemmataceae with two divergent copies of 16S rRNA gene.</title>
        <authorList>
            <person name="Kulichevskaya I.S."/>
            <person name="Ivanova A.A."/>
            <person name="Naumoff D.G."/>
            <person name="Beletsky A.V."/>
            <person name="Rijpstra W.I.C."/>
            <person name="Sinninghe Damste J.S."/>
            <person name="Mardanov A.V."/>
            <person name="Ravin N.V."/>
            <person name="Dedysh S.N."/>
        </authorList>
    </citation>
    <scope>NUCLEOTIDE SEQUENCE [LARGE SCALE GENOMIC DNA]</scope>
    <source>
        <strain evidence="3">PL17</strain>
    </source>
</reference>
<keyword evidence="1" id="KW-0732">Signal</keyword>
<feature type="signal peptide" evidence="1">
    <location>
        <begin position="1"/>
        <end position="36"/>
    </location>
</feature>
<gene>
    <name evidence="2" type="ORF">FTUN_2070</name>
</gene>
<evidence type="ECO:0000313" key="3">
    <source>
        <dbReference type="Proteomes" id="UP000503447"/>
    </source>
</evidence>
<protein>
    <recommendedName>
        <fullName evidence="4">PEP-CTERM protein-sorting domain-containing protein</fullName>
    </recommendedName>
</protein>
<name>A0A6M5YKE6_9BACT</name>